<dbReference type="GO" id="GO:0005739">
    <property type="term" value="C:mitochondrion"/>
    <property type="evidence" value="ECO:0007669"/>
    <property type="project" value="UniProtKB-ARBA"/>
</dbReference>
<dbReference type="EMBL" id="VSSQ01030793">
    <property type="protein sequence ID" value="MPM81450.1"/>
    <property type="molecule type" value="Genomic_DNA"/>
</dbReference>
<feature type="domain" description="Aminoacyl-tRNA synthetase class Ia" evidence="10">
    <location>
        <begin position="1"/>
        <end position="40"/>
    </location>
</feature>
<evidence type="ECO:0000259" key="10">
    <source>
        <dbReference type="Pfam" id="PF00133"/>
    </source>
</evidence>
<evidence type="ECO:0000256" key="6">
    <source>
        <dbReference type="ARBA" id="ARBA00022840"/>
    </source>
</evidence>
<evidence type="ECO:0000259" key="11">
    <source>
        <dbReference type="Pfam" id="PF08264"/>
    </source>
</evidence>
<keyword evidence="7" id="KW-0648">Protein biosynthesis</keyword>
<evidence type="ECO:0000256" key="3">
    <source>
        <dbReference type="ARBA" id="ARBA00022490"/>
    </source>
</evidence>
<keyword evidence="3" id="KW-0963">Cytoplasm</keyword>
<dbReference type="SUPFAM" id="SSF47323">
    <property type="entry name" value="Anticodon-binding domain of a subclass of class I aminoacyl-tRNA synthetases"/>
    <property type="match status" value="1"/>
</dbReference>
<dbReference type="FunFam" id="1.10.730.10:FF:000011">
    <property type="entry name" value="Leucine--tRNA ligase chloroplastic/mitochondrial"/>
    <property type="match status" value="1"/>
</dbReference>
<organism evidence="12">
    <name type="scientific">bioreactor metagenome</name>
    <dbReference type="NCBI Taxonomy" id="1076179"/>
    <lineage>
        <taxon>unclassified sequences</taxon>
        <taxon>metagenomes</taxon>
        <taxon>ecological metagenomes</taxon>
    </lineage>
</organism>
<sequence length="240" mass="26980">MSKSKGNTVSPIEIINKYGADTARLFVLFAAPPERDLDWSEQGVEGCFRFINRVYRLVDELTEVTKSSAEIKTVTKEDKAMRLVIHSTLNKVTSDLSEKFGFNTAIAALMELINEMYKYKELDTRNDGIIREGIETIVTILAPFTPHVGEELWTMIGKEGSVFDISWPKYDEKALVQDEVEVIVQVNGKLRDKISMDANIAKEDMEKVVLESEKVKAAIEGKNVVKVIAVPKKLVNIVVK</sequence>
<evidence type="ECO:0000256" key="9">
    <source>
        <dbReference type="ARBA" id="ARBA00047469"/>
    </source>
</evidence>
<proteinExistence type="inferred from homology"/>
<dbReference type="Pfam" id="PF00133">
    <property type="entry name" value="tRNA-synt_1"/>
    <property type="match status" value="1"/>
</dbReference>
<dbReference type="Gene3D" id="1.10.730.10">
    <property type="entry name" value="Isoleucyl-tRNA Synthetase, Domain 1"/>
    <property type="match status" value="1"/>
</dbReference>
<evidence type="ECO:0000256" key="1">
    <source>
        <dbReference type="ARBA" id="ARBA00005594"/>
    </source>
</evidence>
<gene>
    <name evidence="12" type="primary">leuS_36</name>
    <name evidence="12" type="ORF">SDC9_128503</name>
</gene>
<dbReference type="InterPro" id="IPR013155">
    <property type="entry name" value="M/V/L/I-tRNA-synth_anticd-bd"/>
</dbReference>
<dbReference type="InterPro" id="IPR009080">
    <property type="entry name" value="tRNAsynth_Ia_anticodon-bd"/>
</dbReference>
<dbReference type="AlphaFoldDB" id="A0A645CWB6"/>
<evidence type="ECO:0000313" key="12">
    <source>
        <dbReference type="EMBL" id="MPM81450.1"/>
    </source>
</evidence>
<dbReference type="PANTHER" id="PTHR43740:SF2">
    <property type="entry name" value="LEUCINE--TRNA LIGASE, MITOCHONDRIAL"/>
    <property type="match status" value="1"/>
</dbReference>
<name>A0A645CWB6_9ZZZZ</name>
<dbReference type="Pfam" id="PF08264">
    <property type="entry name" value="Anticodon_1"/>
    <property type="match status" value="1"/>
</dbReference>
<comment type="similarity">
    <text evidence="1">Belongs to the class-I aminoacyl-tRNA synthetase family.</text>
</comment>
<protein>
    <recommendedName>
        <fullName evidence="2">leucine--tRNA ligase</fullName>
        <ecNumber evidence="2">6.1.1.4</ecNumber>
    </recommendedName>
</protein>
<keyword evidence="5" id="KW-0547">Nucleotide-binding</keyword>
<evidence type="ECO:0000256" key="5">
    <source>
        <dbReference type="ARBA" id="ARBA00022741"/>
    </source>
</evidence>
<evidence type="ECO:0000256" key="2">
    <source>
        <dbReference type="ARBA" id="ARBA00013164"/>
    </source>
</evidence>
<comment type="caution">
    <text evidence="12">The sequence shown here is derived from an EMBL/GenBank/DDBJ whole genome shotgun (WGS) entry which is preliminary data.</text>
</comment>
<dbReference type="SUPFAM" id="SSF52374">
    <property type="entry name" value="Nucleotidylyl transferase"/>
    <property type="match status" value="1"/>
</dbReference>
<comment type="catalytic activity">
    <reaction evidence="9">
        <text>tRNA(Leu) + L-leucine + ATP = L-leucyl-tRNA(Leu) + AMP + diphosphate</text>
        <dbReference type="Rhea" id="RHEA:11688"/>
        <dbReference type="Rhea" id="RHEA-COMP:9613"/>
        <dbReference type="Rhea" id="RHEA-COMP:9622"/>
        <dbReference type="ChEBI" id="CHEBI:30616"/>
        <dbReference type="ChEBI" id="CHEBI:33019"/>
        <dbReference type="ChEBI" id="CHEBI:57427"/>
        <dbReference type="ChEBI" id="CHEBI:78442"/>
        <dbReference type="ChEBI" id="CHEBI:78494"/>
        <dbReference type="ChEBI" id="CHEBI:456215"/>
        <dbReference type="EC" id="6.1.1.4"/>
    </reaction>
</comment>
<dbReference type="GO" id="GO:0006429">
    <property type="term" value="P:leucyl-tRNA aminoacylation"/>
    <property type="evidence" value="ECO:0007669"/>
    <property type="project" value="InterPro"/>
</dbReference>
<accession>A0A645CWB6</accession>
<feature type="domain" description="Methionyl/Valyl/Leucyl/Isoleucyl-tRNA synthetase anticodon-binding" evidence="11">
    <location>
        <begin position="78"/>
        <end position="201"/>
    </location>
</feature>
<dbReference type="InterPro" id="IPR002300">
    <property type="entry name" value="aa-tRNA-synth_Ia"/>
</dbReference>
<dbReference type="InterPro" id="IPR002302">
    <property type="entry name" value="Leu-tRNA-ligase"/>
</dbReference>
<dbReference type="GO" id="GO:0005829">
    <property type="term" value="C:cytosol"/>
    <property type="evidence" value="ECO:0007669"/>
    <property type="project" value="TreeGrafter"/>
</dbReference>
<keyword evidence="4 12" id="KW-0436">Ligase</keyword>
<dbReference type="PANTHER" id="PTHR43740">
    <property type="entry name" value="LEUCYL-TRNA SYNTHETASE"/>
    <property type="match status" value="1"/>
</dbReference>
<keyword evidence="8" id="KW-0030">Aminoacyl-tRNA synthetase</keyword>
<dbReference type="GO" id="GO:0004823">
    <property type="term" value="F:leucine-tRNA ligase activity"/>
    <property type="evidence" value="ECO:0007669"/>
    <property type="project" value="UniProtKB-EC"/>
</dbReference>
<evidence type="ECO:0000256" key="8">
    <source>
        <dbReference type="ARBA" id="ARBA00023146"/>
    </source>
</evidence>
<evidence type="ECO:0000256" key="7">
    <source>
        <dbReference type="ARBA" id="ARBA00022917"/>
    </source>
</evidence>
<reference evidence="12" key="1">
    <citation type="submission" date="2019-08" db="EMBL/GenBank/DDBJ databases">
        <authorList>
            <person name="Kucharzyk K."/>
            <person name="Murdoch R.W."/>
            <person name="Higgins S."/>
            <person name="Loffler F."/>
        </authorList>
    </citation>
    <scope>NUCLEOTIDE SEQUENCE</scope>
</reference>
<dbReference type="EC" id="6.1.1.4" evidence="2"/>
<dbReference type="FunFam" id="3.10.20.590:FF:000001">
    <property type="entry name" value="Leucine--tRNA ligase"/>
    <property type="match status" value="1"/>
</dbReference>
<dbReference type="GO" id="GO:0005524">
    <property type="term" value="F:ATP binding"/>
    <property type="evidence" value="ECO:0007669"/>
    <property type="project" value="UniProtKB-KW"/>
</dbReference>
<evidence type="ECO:0000256" key="4">
    <source>
        <dbReference type="ARBA" id="ARBA00022598"/>
    </source>
</evidence>
<keyword evidence="6" id="KW-0067">ATP-binding</keyword>
<dbReference type="CDD" id="cd07958">
    <property type="entry name" value="Anticodon_Ia_Leu_BEm"/>
    <property type="match status" value="1"/>
</dbReference>